<reference evidence="4 5" key="1">
    <citation type="submission" date="2020-04" db="EMBL/GenBank/DDBJ databases">
        <title>Paeniglutamicibacter sp. ANT13_2, a novel actinomycete isolated from sediment in Antarctica.</title>
        <authorList>
            <person name="Sakdapetsiri C."/>
            <person name="Pinyakong O."/>
        </authorList>
    </citation>
    <scope>NUCLEOTIDE SEQUENCE [LARGE SCALE GENOMIC DNA]</scope>
    <source>
        <strain evidence="4 5">ANT13_2</strain>
    </source>
</reference>
<organism evidence="4 5">
    <name type="scientific">Paeniglutamicibacter terrestris</name>
    <dbReference type="NCBI Taxonomy" id="2723403"/>
    <lineage>
        <taxon>Bacteria</taxon>
        <taxon>Bacillati</taxon>
        <taxon>Actinomycetota</taxon>
        <taxon>Actinomycetes</taxon>
        <taxon>Micrococcales</taxon>
        <taxon>Micrococcaceae</taxon>
        <taxon>Paeniglutamicibacter</taxon>
    </lineage>
</organism>
<keyword evidence="2" id="KW-0677">Repeat</keyword>
<comment type="caution">
    <text evidence="4">The sequence shown here is derived from an EMBL/GenBank/DDBJ whole genome shotgun (WGS) entry which is preliminary data.</text>
</comment>
<evidence type="ECO:0000313" key="4">
    <source>
        <dbReference type="EMBL" id="NKG22735.1"/>
    </source>
</evidence>
<dbReference type="InterPro" id="IPR011004">
    <property type="entry name" value="Trimer_LpxA-like_sf"/>
</dbReference>
<dbReference type="SUPFAM" id="SSF51161">
    <property type="entry name" value="Trimeric LpxA-like enzymes"/>
    <property type="match status" value="1"/>
</dbReference>
<dbReference type="EMBL" id="JAAWVT010000014">
    <property type="protein sequence ID" value="NKG22735.1"/>
    <property type="molecule type" value="Genomic_DNA"/>
</dbReference>
<evidence type="ECO:0000313" key="5">
    <source>
        <dbReference type="Proteomes" id="UP000746595"/>
    </source>
</evidence>
<name>A0ABX1G8Z4_9MICC</name>
<evidence type="ECO:0008006" key="6">
    <source>
        <dbReference type="Google" id="ProtNLM"/>
    </source>
</evidence>
<evidence type="ECO:0000256" key="2">
    <source>
        <dbReference type="ARBA" id="ARBA00022737"/>
    </source>
</evidence>
<proteinExistence type="predicted"/>
<dbReference type="RefSeq" id="WP_168153475.1">
    <property type="nucleotide sequence ID" value="NZ_JAAWVT010000014.1"/>
</dbReference>
<dbReference type="PANTHER" id="PTHR23416">
    <property type="entry name" value="SIALIC ACID SYNTHASE-RELATED"/>
    <property type="match status" value="1"/>
</dbReference>
<dbReference type="InterPro" id="IPR018357">
    <property type="entry name" value="Hexapep_transf_CS"/>
</dbReference>
<evidence type="ECO:0000256" key="1">
    <source>
        <dbReference type="ARBA" id="ARBA00022679"/>
    </source>
</evidence>
<dbReference type="SUPFAM" id="SSF53474">
    <property type="entry name" value="alpha/beta-Hydrolases"/>
    <property type="match status" value="1"/>
</dbReference>
<keyword evidence="3" id="KW-0175">Coiled coil</keyword>
<keyword evidence="5" id="KW-1185">Reference proteome</keyword>
<dbReference type="PROSITE" id="PS00101">
    <property type="entry name" value="HEXAPEP_TRANSFERASES"/>
    <property type="match status" value="1"/>
</dbReference>
<keyword evidence="1" id="KW-0808">Transferase</keyword>
<dbReference type="InterPro" id="IPR051159">
    <property type="entry name" value="Hexapeptide_acetyltransf"/>
</dbReference>
<feature type="coiled-coil region" evidence="3">
    <location>
        <begin position="303"/>
        <end position="337"/>
    </location>
</feature>
<dbReference type="InterPro" id="IPR001451">
    <property type="entry name" value="Hexapep"/>
</dbReference>
<evidence type="ECO:0000256" key="3">
    <source>
        <dbReference type="SAM" id="Coils"/>
    </source>
</evidence>
<dbReference type="InterPro" id="IPR029058">
    <property type="entry name" value="AB_hydrolase_fold"/>
</dbReference>
<accession>A0ABX1G8Z4</accession>
<dbReference type="PANTHER" id="PTHR23416:SF54">
    <property type="entry name" value="ACETYLTRANSFERASE, CYSE_LACA_LPXA_NODL FAMILY (AFU_ORTHOLOGUE AFUA_2G08430)-RELATED"/>
    <property type="match status" value="1"/>
</dbReference>
<dbReference type="Gene3D" id="2.160.10.10">
    <property type="entry name" value="Hexapeptide repeat proteins"/>
    <property type="match status" value="1"/>
</dbReference>
<protein>
    <recommendedName>
        <fullName evidence="6">Acyltransferase</fullName>
    </recommendedName>
</protein>
<sequence>MKRGRKVGAYADVKPYVHKSLSDFIDSENVSGIHTFHERGRGIDVLYEDRNSDVLLVFFSAALVSKNTFPYFSGRSVARKSGFSLLAFSDPSVALDTNILTGWTLGDARYPFHRDIPAIVRKYSEGRRIMFVGASAGGFPALHFGSLFPESVTMVMNPRTSVWTPPTHIQFSADTLFPGMTPEQISEIIPTRLGPAKNTVVFLQNASDDPYYSAHALPYLTTQAPTESVFWRLGEWGDGHVAPPGYEISEILSALVNADSWASGAISAGCTQLTDPAAIDAEHTRLGFNSPVISAVAQDLVKISRIENRLAVAISRLESVESDNKDLRKQIEWMNRTKTAHIPPGCQVGRGANIAPNVMLMANVHANPIEIGANTKILRDAEWIGPIKVGTGCYFNKGSYLRAEVTIGNDVLVGPFVRFVTDSHEMGPESKRGGPYLRTPITVGDGVWIGASVTIVGKVSIGAGAVIAAGSLVNKDVPANTLAGGVPAKVIKQLPTSESVA</sequence>
<dbReference type="Pfam" id="PF00132">
    <property type="entry name" value="Hexapep"/>
    <property type="match status" value="1"/>
</dbReference>
<gene>
    <name evidence="4" type="ORF">HED64_18740</name>
</gene>
<dbReference type="Proteomes" id="UP000746595">
    <property type="component" value="Unassembled WGS sequence"/>
</dbReference>